<dbReference type="Proteomes" id="UP001189429">
    <property type="component" value="Unassembled WGS sequence"/>
</dbReference>
<dbReference type="CDD" id="cd22744">
    <property type="entry name" value="OTU"/>
    <property type="match status" value="1"/>
</dbReference>
<reference evidence="3" key="1">
    <citation type="submission" date="2023-10" db="EMBL/GenBank/DDBJ databases">
        <authorList>
            <person name="Chen Y."/>
            <person name="Shah S."/>
            <person name="Dougan E. K."/>
            <person name="Thang M."/>
            <person name="Chan C."/>
        </authorList>
    </citation>
    <scope>NUCLEOTIDE SEQUENCE [LARGE SCALE GENOMIC DNA]</scope>
</reference>
<evidence type="ECO:0000313" key="3">
    <source>
        <dbReference type="EMBL" id="CAK0798886.1"/>
    </source>
</evidence>
<dbReference type="EMBL" id="CAUYUJ010002039">
    <property type="protein sequence ID" value="CAK0798886.1"/>
    <property type="molecule type" value="Genomic_DNA"/>
</dbReference>
<keyword evidence="4" id="KW-1185">Reference proteome</keyword>
<accession>A0ABN9PZV1</accession>
<feature type="compositionally biased region" description="Polar residues" evidence="1">
    <location>
        <begin position="484"/>
        <end position="493"/>
    </location>
</feature>
<feature type="non-terminal residue" evidence="3">
    <location>
        <position position="1"/>
    </location>
</feature>
<evidence type="ECO:0000313" key="4">
    <source>
        <dbReference type="Proteomes" id="UP001189429"/>
    </source>
</evidence>
<protein>
    <recommendedName>
        <fullName evidence="2">Integrase catalytic domain-containing protein</fullName>
    </recommendedName>
</protein>
<dbReference type="Gene3D" id="3.90.70.80">
    <property type="match status" value="1"/>
</dbReference>
<dbReference type="PROSITE" id="PS50994">
    <property type="entry name" value="INTEGRASE"/>
    <property type="match status" value="1"/>
</dbReference>
<dbReference type="SUPFAM" id="SSF53098">
    <property type="entry name" value="Ribonuclease H-like"/>
    <property type="match status" value="1"/>
</dbReference>
<dbReference type="InterPro" id="IPR001584">
    <property type="entry name" value="Integrase_cat-core"/>
</dbReference>
<proteinExistence type="predicted"/>
<name>A0ABN9PZV1_9DINO</name>
<evidence type="ECO:0000259" key="2">
    <source>
        <dbReference type="PROSITE" id="PS50994"/>
    </source>
</evidence>
<comment type="caution">
    <text evidence="3">The sequence shown here is derived from an EMBL/GenBank/DDBJ whole genome shotgun (WGS) entry which is preliminary data.</text>
</comment>
<dbReference type="InterPro" id="IPR036397">
    <property type="entry name" value="RNaseH_sf"/>
</dbReference>
<feature type="non-terminal residue" evidence="3">
    <location>
        <position position="537"/>
    </location>
</feature>
<gene>
    <name evidence="3" type="ORF">PCOR1329_LOCUS7529</name>
</gene>
<organism evidence="3 4">
    <name type="scientific">Prorocentrum cordatum</name>
    <dbReference type="NCBI Taxonomy" id="2364126"/>
    <lineage>
        <taxon>Eukaryota</taxon>
        <taxon>Sar</taxon>
        <taxon>Alveolata</taxon>
        <taxon>Dinophyceae</taxon>
        <taxon>Prorocentrales</taxon>
        <taxon>Prorocentraceae</taxon>
        <taxon>Prorocentrum</taxon>
    </lineage>
</organism>
<dbReference type="InterPro" id="IPR012337">
    <property type="entry name" value="RNaseH-like_sf"/>
</dbReference>
<evidence type="ECO:0000256" key="1">
    <source>
        <dbReference type="SAM" id="MobiDB-lite"/>
    </source>
</evidence>
<feature type="region of interest" description="Disordered" evidence="1">
    <location>
        <begin position="434"/>
        <end position="495"/>
    </location>
</feature>
<sequence length="537" mass="58174">MPATDDGAAWTLLALVDFARGKMWTKDFDAAPAETDAASLSGVQSFLMDWVMSAVNHAPTAQWSDNGGQFQSVINAMVENAFGTAPVFIPPGHPASNGLTERMSAALGRLASSRAKLQSVTTALNNACRGRHPCPPEVLHRLLLPRRSTLTHQAVRQHMQAQEAAGAEIDRDSFLAAHTEMVEQMEVDGVPRELIDDHASQVGTLRGAISCRQLRIDIGNRLQWSRNASNKGMMFYTGDPDIRHKYEDGSFEIVGVAGQLLEVRRRGGDAVHREAAKGDQDSHCLFSAVAYGAKGIKGRVPSDQRLSAMGQARRKEVAAWIDNHREDCLDDVSVEDVLRAELEDDPHIEADDAEPEIPQFIRTPRCFGSGVAMRAMDKLYPVSIACYEQGARGLRVSRPAGSALLDGATSVHLRYMNGNHFDLFRSAPPVDTALGLDISGPSSGAAQSRKRPPPSGSTPAAKRRRLKGKQAAEPPRGTVLRTMASMTGPNSGGRTKVINLLKQQGFQAAGARRALQKLCDEKAVFPSQTRRPLHGST</sequence>
<feature type="domain" description="Integrase catalytic" evidence="2">
    <location>
        <begin position="1"/>
        <end position="107"/>
    </location>
</feature>
<dbReference type="Gene3D" id="3.30.420.10">
    <property type="entry name" value="Ribonuclease H-like superfamily/Ribonuclease H"/>
    <property type="match status" value="1"/>
</dbReference>